<proteinExistence type="predicted"/>
<dbReference type="InterPro" id="IPR002563">
    <property type="entry name" value="Flavin_Rdtase-like_dom"/>
</dbReference>
<dbReference type="RefSeq" id="WP_073012884.1">
    <property type="nucleotide sequence ID" value="NZ_FRBW01000002.1"/>
</dbReference>
<evidence type="ECO:0000313" key="3">
    <source>
        <dbReference type="EMBL" id="SHM25665.1"/>
    </source>
</evidence>
<dbReference type="AlphaFoldDB" id="A0A1M7HB51"/>
<sequence>MTMQTHDLPVSFAPDQENTRLLRDAFGRFATGVTVVTAPSQDGPVGITANSFSSVSLDPPLVLWAPDKGSRRFQYFEAAEHYAIHVLSHEQAALCQGFARNAHAFEALDFSLNAHGVPLIHNCLARFECARFAAYEGGDHLIVLGRVVKAEMRDGDALTFFAGKLGQVPLRVEN</sequence>
<dbReference type="GO" id="GO:0042602">
    <property type="term" value="F:riboflavin reductase (NADPH) activity"/>
    <property type="evidence" value="ECO:0007669"/>
    <property type="project" value="TreeGrafter"/>
</dbReference>
<organism evidence="3 4">
    <name type="scientific">Roseibium suaedae</name>
    <dbReference type="NCBI Taxonomy" id="735517"/>
    <lineage>
        <taxon>Bacteria</taxon>
        <taxon>Pseudomonadati</taxon>
        <taxon>Pseudomonadota</taxon>
        <taxon>Alphaproteobacteria</taxon>
        <taxon>Hyphomicrobiales</taxon>
        <taxon>Stappiaceae</taxon>
        <taxon>Roseibium</taxon>
    </lineage>
</organism>
<dbReference type="Gene3D" id="2.30.110.10">
    <property type="entry name" value="Electron Transport, Fmn-binding Protein, Chain A"/>
    <property type="match status" value="1"/>
</dbReference>
<dbReference type="Pfam" id="PF01613">
    <property type="entry name" value="Flavin_Reduct"/>
    <property type="match status" value="1"/>
</dbReference>
<dbReference type="SMART" id="SM00903">
    <property type="entry name" value="Flavin_Reduct"/>
    <property type="match status" value="1"/>
</dbReference>
<dbReference type="GO" id="GO:0010181">
    <property type="term" value="F:FMN binding"/>
    <property type="evidence" value="ECO:0007669"/>
    <property type="project" value="InterPro"/>
</dbReference>
<dbReference type="PANTHER" id="PTHR30466">
    <property type="entry name" value="FLAVIN REDUCTASE"/>
    <property type="match status" value="1"/>
</dbReference>
<gene>
    <name evidence="3" type="ORF">SAMN05444272_2165</name>
</gene>
<keyword evidence="1" id="KW-0560">Oxidoreductase</keyword>
<evidence type="ECO:0000313" key="4">
    <source>
        <dbReference type="Proteomes" id="UP000186002"/>
    </source>
</evidence>
<dbReference type="GO" id="GO:0006208">
    <property type="term" value="P:pyrimidine nucleobase catabolic process"/>
    <property type="evidence" value="ECO:0007669"/>
    <property type="project" value="TreeGrafter"/>
</dbReference>
<evidence type="ECO:0000259" key="2">
    <source>
        <dbReference type="SMART" id="SM00903"/>
    </source>
</evidence>
<protein>
    <submittedName>
        <fullName evidence="3">NADH-FMN oxidoreductase RutF, flavin reductase (DIM6/NTAB) family</fullName>
    </submittedName>
</protein>
<accession>A0A1M7HB51</accession>
<dbReference type="STRING" id="735517.SAMN05444272_2165"/>
<reference evidence="3 4" key="1">
    <citation type="submission" date="2016-11" db="EMBL/GenBank/DDBJ databases">
        <authorList>
            <person name="Jaros S."/>
            <person name="Januszkiewicz K."/>
            <person name="Wedrychowicz H."/>
        </authorList>
    </citation>
    <scope>NUCLEOTIDE SEQUENCE [LARGE SCALE GENOMIC DNA]</scope>
    <source>
        <strain evidence="3 4">DSM 22153</strain>
    </source>
</reference>
<feature type="domain" description="Flavin reductase like" evidence="2">
    <location>
        <begin position="26"/>
        <end position="167"/>
    </location>
</feature>
<dbReference type="Proteomes" id="UP000186002">
    <property type="component" value="Unassembled WGS sequence"/>
</dbReference>
<evidence type="ECO:0000256" key="1">
    <source>
        <dbReference type="ARBA" id="ARBA00023002"/>
    </source>
</evidence>
<dbReference type="PANTHER" id="PTHR30466:SF1">
    <property type="entry name" value="FMN REDUCTASE (NADH) RUTF"/>
    <property type="match status" value="1"/>
</dbReference>
<dbReference type="EMBL" id="FRBW01000002">
    <property type="protein sequence ID" value="SHM25665.1"/>
    <property type="molecule type" value="Genomic_DNA"/>
</dbReference>
<dbReference type="InterPro" id="IPR012349">
    <property type="entry name" value="Split_barrel_FMN-bd"/>
</dbReference>
<name>A0A1M7HB51_9HYPH</name>
<dbReference type="SUPFAM" id="SSF50475">
    <property type="entry name" value="FMN-binding split barrel"/>
    <property type="match status" value="1"/>
</dbReference>
<dbReference type="InterPro" id="IPR050268">
    <property type="entry name" value="NADH-dep_flavin_reductase"/>
</dbReference>
<keyword evidence="4" id="KW-1185">Reference proteome</keyword>
<dbReference type="OrthoDB" id="9792858at2"/>